<organism evidence="1 2">
    <name type="scientific">Nesterenkonia lutea</name>
    <dbReference type="NCBI Taxonomy" id="272919"/>
    <lineage>
        <taxon>Bacteria</taxon>
        <taxon>Bacillati</taxon>
        <taxon>Actinomycetota</taxon>
        <taxon>Actinomycetes</taxon>
        <taxon>Micrococcales</taxon>
        <taxon>Micrococcaceae</taxon>
        <taxon>Nesterenkonia</taxon>
    </lineage>
</organism>
<sequence>MAADPTAHSTAHSTARAAALPRGRLIRAKDLWDSSGAGREIGTGAVLDVEDLGRRLSALVDAGELLRIRRGVYLHASTWLETPPWDRHLIAAAAVNLLAPLTHFCRTTALALYGVGLLQAPDAVTVRTARNADTGLHPAPLLTGRASAAAIERLLRVHSEAHDGGPRSPAALRAIGTRHHQYPRAFRERLREGLGEEWRPGYEQALLRLPFPALGRFDAQTPAGRGFCVEPLGLVLADTVPRLNFADAVAVLDAFKSGRLGERRHPAGTLSAVEPWLRLVTSARGRTRWDAAWNFADEGAESVGESWARVRIAELGFAAPVLQRMFLLRNGRSCMTDFFWEGPGVVGEFDGLMKYRTSRALSGQGAEEVVIAEKEREDGLRALGLSVVRFTWADLQDPARLRQLLSAAGVPLSQRFTGADAFYPGDHWAGRPRKGR</sequence>
<dbReference type="EMBL" id="JADBED010000001">
    <property type="protein sequence ID" value="MBE1524429.1"/>
    <property type="molecule type" value="Genomic_DNA"/>
</dbReference>
<evidence type="ECO:0000313" key="1">
    <source>
        <dbReference type="EMBL" id="MBE1524429.1"/>
    </source>
</evidence>
<dbReference type="RefSeq" id="WP_192595447.1">
    <property type="nucleotide sequence ID" value="NZ_BAAALJ010000002.1"/>
</dbReference>
<dbReference type="Proteomes" id="UP000643525">
    <property type="component" value="Unassembled WGS sequence"/>
</dbReference>
<comment type="caution">
    <text evidence="1">The sequence shown here is derived from an EMBL/GenBank/DDBJ whole genome shotgun (WGS) entry which is preliminary data.</text>
</comment>
<gene>
    <name evidence="1" type="ORF">H4W27_001547</name>
</gene>
<reference evidence="1 2" key="1">
    <citation type="submission" date="2020-10" db="EMBL/GenBank/DDBJ databases">
        <title>Sequencing the genomes of 1000 actinobacteria strains.</title>
        <authorList>
            <person name="Klenk H.-P."/>
        </authorList>
    </citation>
    <scope>NUCLEOTIDE SEQUENCE [LARGE SCALE GENOMIC DNA]</scope>
    <source>
        <strain evidence="1 2">DSM 15666</strain>
    </source>
</reference>
<name>A0ABR9JES5_9MICC</name>
<keyword evidence="2" id="KW-1185">Reference proteome</keyword>
<evidence type="ECO:0008006" key="3">
    <source>
        <dbReference type="Google" id="ProtNLM"/>
    </source>
</evidence>
<evidence type="ECO:0000313" key="2">
    <source>
        <dbReference type="Proteomes" id="UP000643525"/>
    </source>
</evidence>
<accession>A0ABR9JES5</accession>
<proteinExistence type="predicted"/>
<protein>
    <recommendedName>
        <fullName evidence="3">Transcriptional regulator, AbiEi antitoxin, Type IV TA system</fullName>
    </recommendedName>
</protein>